<dbReference type="HAMAP" id="MF_00134_B">
    <property type="entry name" value="IGPS_B"/>
    <property type="match status" value="1"/>
</dbReference>
<dbReference type="AlphaFoldDB" id="A0A843ANC1"/>
<dbReference type="GO" id="GO:0000162">
    <property type="term" value="P:L-tryptophan biosynthetic process"/>
    <property type="evidence" value="ECO:0007669"/>
    <property type="project" value="UniProtKB-UniPathway"/>
</dbReference>
<evidence type="ECO:0000256" key="2">
    <source>
        <dbReference type="ARBA" id="ARBA00004696"/>
    </source>
</evidence>
<dbReference type="Gene3D" id="3.20.20.70">
    <property type="entry name" value="Aldolase class I"/>
    <property type="match status" value="1"/>
</dbReference>
<dbReference type="FunFam" id="3.20.20.70:FF:000024">
    <property type="entry name" value="Indole-3-glycerol phosphate synthase"/>
    <property type="match status" value="1"/>
</dbReference>
<dbReference type="CDD" id="cd00331">
    <property type="entry name" value="IGPS"/>
    <property type="match status" value="1"/>
</dbReference>
<dbReference type="InterPro" id="IPR011060">
    <property type="entry name" value="RibuloseP-bd_barrel"/>
</dbReference>
<reference evidence="12" key="1">
    <citation type="submission" date="2020-10" db="EMBL/GenBank/DDBJ databases">
        <title>Dehalococcoides mccartyi of a TCE/Cr reducing biochatode.</title>
        <authorList>
            <person name="Matturro B."/>
        </authorList>
    </citation>
    <scope>NUCLEOTIDE SEQUENCE</scope>
    <source>
        <strain evidence="12">Bin4</strain>
    </source>
</reference>
<dbReference type="EMBL" id="JADIIN010000022">
    <property type="protein sequence ID" value="MBF4468310.1"/>
    <property type="molecule type" value="Genomic_DNA"/>
</dbReference>
<dbReference type="Proteomes" id="UP000658733">
    <property type="component" value="Unassembled WGS sequence"/>
</dbReference>
<keyword evidence="8" id="KW-0822">Tryptophan biosynthesis</keyword>
<feature type="domain" description="Indole-3-glycerol phosphate synthase" evidence="11">
    <location>
        <begin position="28"/>
        <end position="279"/>
    </location>
</feature>
<dbReference type="PROSITE" id="PS00614">
    <property type="entry name" value="IGPS"/>
    <property type="match status" value="1"/>
</dbReference>
<keyword evidence="7" id="KW-0210">Decarboxylase</keyword>
<keyword evidence="6" id="KW-0028">Amino-acid biosynthesis</keyword>
<dbReference type="PANTHER" id="PTHR22854">
    <property type="entry name" value="TRYPTOPHAN BIOSYNTHESIS PROTEIN"/>
    <property type="match status" value="1"/>
</dbReference>
<dbReference type="UniPathway" id="UPA00035">
    <property type="reaction ID" value="UER00043"/>
</dbReference>
<sequence length="283" mass="32233">MILDEILIATEERLENKKRNMSLEDLKNKLKNKSDNEVNNKLNNKLNNNSKSIKLEDNYFEKYLKEDNISFICEVKRASPSKGIICNEFDYIKIAKEYENAGAAAISVLTEPKFFKGNDTYLSDIVANVNIPVLRKDFIIDEYMIYESKLLGASALLLITSILKPKKLKKYIDLSHSLNIFPLVETHNLNEVEIAINAGAKIIGINNRDLRDFTVDINNTLNLERNIPKNIRNSIVIVSESGIKTPEDIKILNDNNIDSVLIGESLMRSKNKELAIKELKSFI</sequence>
<dbReference type="NCBIfam" id="NF001377">
    <property type="entry name" value="PRK00278.2-4"/>
    <property type="match status" value="1"/>
</dbReference>
<evidence type="ECO:0000256" key="7">
    <source>
        <dbReference type="ARBA" id="ARBA00022793"/>
    </source>
</evidence>
<dbReference type="Pfam" id="PF00218">
    <property type="entry name" value="IGPS"/>
    <property type="match status" value="1"/>
</dbReference>
<evidence type="ECO:0000313" key="12">
    <source>
        <dbReference type="EMBL" id="MBF4468310.1"/>
    </source>
</evidence>
<name>A0A843ANC1_METAZ</name>
<evidence type="ECO:0000256" key="6">
    <source>
        <dbReference type="ARBA" id="ARBA00022605"/>
    </source>
</evidence>
<gene>
    <name evidence="12" type="primary">trpC</name>
    <name evidence="12" type="ORF">ISP01_02785</name>
</gene>
<evidence type="ECO:0000256" key="1">
    <source>
        <dbReference type="ARBA" id="ARBA00001633"/>
    </source>
</evidence>
<evidence type="ECO:0000256" key="3">
    <source>
        <dbReference type="ARBA" id="ARBA00008737"/>
    </source>
</evidence>
<comment type="catalytic activity">
    <reaction evidence="1">
        <text>1-(2-carboxyphenylamino)-1-deoxy-D-ribulose 5-phosphate + H(+) = (1S,2R)-1-C-(indol-3-yl)glycerol 3-phosphate + CO2 + H2O</text>
        <dbReference type="Rhea" id="RHEA:23476"/>
        <dbReference type="ChEBI" id="CHEBI:15377"/>
        <dbReference type="ChEBI" id="CHEBI:15378"/>
        <dbReference type="ChEBI" id="CHEBI:16526"/>
        <dbReference type="ChEBI" id="CHEBI:58613"/>
        <dbReference type="ChEBI" id="CHEBI:58866"/>
        <dbReference type="EC" id="4.1.1.48"/>
    </reaction>
</comment>
<evidence type="ECO:0000259" key="11">
    <source>
        <dbReference type="Pfam" id="PF00218"/>
    </source>
</evidence>
<evidence type="ECO:0000256" key="8">
    <source>
        <dbReference type="ARBA" id="ARBA00022822"/>
    </source>
</evidence>
<dbReference type="InterPro" id="IPR013785">
    <property type="entry name" value="Aldolase_TIM"/>
</dbReference>
<dbReference type="EC" id="4.1.1.48" evidence="4"/>
<dbReference type="RefSeq" id="WP_042702406.1">
    <property type="nucleotide sequence ID" value="NZ_JADIIN010000022.1"/>
</dbReference>
<evidence type="ECO:0000256" key="4">
    <source>
        <dbReference type="ARBA" id="ARBA00012362"/>
    </source>
</evidence>
<proteinExistence type="inferred from homology"/>
<keyword evidence="9" id="KW-0057">Aromatic amino acid biosynthesis</keyword>
<comment type="caution">
    <text evidence="12">The sequence shown here is derived from an EMBL/GenBank/DDBJ whole genome shotgun (WGS) entry which is preliminary data.</text>
</comment>
<evidence type="ECO:0000256" key="10">
    <source>
        <dbReference type="ARBA" id="ARBA00023239"/>
    </source>
</evidence>
<dbReference type="InterPro" id="IPR045186">
    <property type="entry name" value="Indole-3-glycerol_P_synth"/>
</dbReference>
<dbReference type="GO" id="GO:0004640">
    <property type="term" value="F:phosphoribosylanthranilate isomerase activity"/>
    <property type="evidence" value="ECO:0007669"/>
    <property type="project" value="TreeGrafter"/>
</dbReference>
<dbReference type="InterPro" id="IPR013798">
    <property type="entry name" value="Indole-3-glycerol_P_synth_dom"/>
</dbReference>
<protein>
    <recommendedName>
        <fullName evidence="5">Indole-3-glycerol phosphate synthase</fullName>
        <ecNumber evidence="4">4.1.1.48</ecNumber>
    </recommendedName>
</protein>
<evidence type="ECO:0000256" key="9">
    <source>
        <dbReference type="ARBA" id="ARBA00023141"/>
    </source>
</evidence>
<comment type="pathway">
    <text evidence="2">Amino-acid biosynthesis; L-tryptophan biosynthesis; L-tryptophan from chorismate: step 4/5.</text>
</comment>
<evidence type="ECO:0000313" key="13">
    <source>
        <dbReference type="Proteomes" id="UP000658733"/>
    </source>
</evidence>
<dbReference type="GO" id="GO:0004425">
    <property type="term" value="F:indole-3-glycerol-phosphate synthase activity"/>
    <property type="evidence" value="ECO:0007669"/>
    <property type="project" value="UniProtKB-EC"/>
</dbReference>
<dbReference type="InterPro" id="IPR001468">
    <property type="entry name" value="Indole-3-GlycerolPSynthase_CS"/>
</dbReference>
<dbReference type="SUPFAM" id="SSF51366">
    <property type="entry name" value="Ribulose-phoshate binding barrel"/>
    <property type="match status" value="1"/>
</dbReference>
<dbReference type="PANTHER" id="PTHR22854:SF2">
    <property type="entry name" value="INDOLE-3-GLYCEROL-PHOSPHATE SYNTHASE"/>
    <property type="match status" value="1"/>
</dbReference>
<organism evidence="12 13">
    <name type="scientific">Methanobrevibacter arboriphilus</name>
    <dbReference type="NCBI Taxonomy" id="39441"/>
    <lineage>
        <taxon>Archaea</taxon>
        <taxon>Methanobacteriati</taxon>
        <taxon>Methanobacteriota</taxon>
        <taxon>Methanomada group</taxon>
        <taxon>Methanobacteria</taxon>
        <taxon>Methanobacteriales</taxon>
        <taxon>Methanobacteriaceae</taxon>
        <taxon>Methanobrevibacter</taxon>
    </lineage>
</organism>
<keyword evidence="10 12" id="KW-0456">Lyase</keyword>
<evidence type="ECO:0000256" key="5">
    <source>
        <dbReference type="ARBA" id="ARBA00018080"/>
    </source>
</evidence>
<accession>A0A843ANC1</accession>
<comment type="similarity">
    <text evidence="3">Belongs to the TrpC family.</text>
</comment>